<feature type="transmembrane region" description="Helical" evidence="7">
    <location>
        <begin position="52"/>
        <end position="71"/>
    </location>
</feature>
<dbReference type="AlphaFoldDB" id="A0A1T5P8Z9"/>
<evidence type="ECO:0000256" key="5">
    <source>
        <dbReference type="ARBA" id="ARBA00022989"/>
    </source>
</evidence>
<dbReference type="STRING" id="393003.SAMN05660461_5118"/>
<organism evidence="8 9">
    <name type="scientific">Chitinophaga ginsengisegetis</name>
    <dbReference type="NCBI Taxonomy" id="393003"/>
    <lineage>
        <taxon>Bacteria</taxon>
        <taxon>Pseudomonadati</taxon>
        <taxon>Bacteroidota</taxon>
        <taxon>Chitinophagia</taxon>
        <taxon>Chitinophagales</taxon>
        <taxon>Chitinophagaceae</taxon>
        <taxon>Chitinophaga</taxon>
    </lineage>
</organism>
<gene>
    <name evidence="8" type="ORF">SAMN05660461_5118</name>
</gene>
<keyword evidence="3" id="KW-1003">Cell membrane</keyword>
<evidence type="ECO:0000256" key="7">
    <source>
        <dbReference type="SAM" id="Phobius"/>
    </source>
</evidence>
<feature type="transmembrane region" description="Helical" evidence="7">
    <location>
        <begin position="106"/>
        <end position="125"/>
    </location>
</feature>
<sequence>MQKFPFLTLKQSLLILRIAVAVIFLAHAVVRICNGTIPQFAAFMESKGLPFGVAWVWAITAYEIAGGLLLLLGMYTRLLAAGFIILLLVGIVLIHASLGWFVGEHGTGGCEYSFILIVALLVIAAEKRQV</sequence>
<evidence type="ECO:0000256" key="6">
    <source>
        <dbReference type="ARBA" id="ARBA00023136"/>
    </source>
</evidence>
<evidence type="ECO:0000256" key="3">
    <source>
        <dbReference type="ARBA" id="ARBA00022475"/>
    </source>
</evidence>
<protein>
    <submittedName>
        <fullName evidence="8">Putative oxidoreductase</fullName>
    </submittedName>
</protein>
<dbReference type="EMBL" id="FUZZ01000004">
    <property type="protein sequence ID" value="SKD09235.1"/>
    <property type="molecule type" value="Genomic_DNA"/>
</dbReference>
<comment type="similarity">
    <text evidence="2">Belongs to the DoxX family.</text>
</comment>
<evidence type="ECO:0000256" key="4">
    <source>
        <dbReference type="ARBA" id="ARBA00022692"/>
    </source>
</evidence>
<dbReference type="InterPro" id="IPR051907">
    <property type="entry name" value="DoxX-like_oxidoreductase"/>
</dbReference>
<comment type="subcellular location">
    <subcellularLocation>
        <location evidence="1">Cell membrane</location>
        <topology evidence="1">Multi-pass membrane protein</topology>
    </subcellularLocation>
</comment>
<proteinExistence type="inferred from homology"/>
<keyword evidence="4 7" id="KW-0812">Transmembrane</keyword>
<name>A0A1T5P8Z9_9BACT</name>
<reference evidence="8 9" key="1">
    <citation type="submission" date="2017-02" db="EMBL/GenBank/DDBJ databases">
        <authorList>
            <person name="Peterson S.W."/>
        </authorList>
    </citation>
    <scope>NUCLEOTIDE SEQUENCE [LARGE SCALE GENOMIC DNA]</scope>
    <source>
        <strain evidence="8 9">DSM 18108</strain>
    </source>
</reference>
<dbReference type="RefSeq" id="WP_079472378.1">
    <property type="nucleotide sequence ID" value="NZ_FUZZ01000004.1"/>
</dbReference>
<accession>A0A1T5P8Z9</accession>
<dbReference type="Proteomes" id="UP000190166">
    <property type="component" value="Unassembled WGS sequence"/>
</dbReference>
<keyword evidence="5 7" id="KW-1133">Transmembrane helix</keyword>
<evidence type="ECO:0000256" key="2">
    <source>
        <dbReference type="ARBA" id="ARBA00006679"/>
    </source>
</evidence>
<evidence type="ECO:0000313" key="8">
    <source>
        <dbReference type="EMBL" id="SKD09235.1"/>
    </source>
</evidence>
<dbReference type="Pfam" id="PF07681">
    <property type="entry name" value="DoxX"/>
    <property type="match status" value="1"/>
</dbReference>
<dbReference type="PANTHER" id="PTHR33452">
    <property type="entry name" value="OXIDOREDUCTASE CATD-RELATED"/>
    <property type="match status" value="1"/>
</dbReference>
<dbReference type="InterPro" id="IPR032808">
    <property type="entry name" value="DoxX"/>
</dbReference>
<dbReference type="GO" id="GO:0005886">
    <property type="term" value="C:plasma membrane"/>
    <property type="evidence" value="ECO:0007669"/>
    <property type="project" value="UniProtKB-SubCell"/>
</dbReference>
<evidence type="ECO:0000256" key="1">
    <source>
        <dbReference type="ARBA" id="ARBA00004651"/>
    </source>
</evidence>
<feature type="transmembrane region" description="Helical" evidence="7">
    <location>
        <begin position="12"/>
        <end position="32"/>
    </location>
</feature>
<dbReference type="PANTHER" id="PTHR33452:SF1">
    <property type="entry name" value="INNER MEMBRANE PROTEIN YPHA-RELATED"/>
    <property type="match status" value="1"/>
</dbReference>
<feature type="transmembrane region" description="Helical" evidence="7">
    <location>
        <begin position="78"/>
        <end position="100"/>
    </location>
</feature>
<evidence type="ECO:0000313" key="9">
    <source>
        <dbReference type="Proteomes" id="UP000190166"/>
    </source>
</evidence>
<keyword evidence="6 7" id="KW-0472">Membrane</keyword>
<keyword evidence="9" id="KW-1185">Reference proteome</keyword>